<dbReference type="AlphaFoldDB" id="A0A1I8BPP5"/>
<evidence type="ECO:0000313" key="5">
    <source>
        <dbReference type="WBParaSite" id="MhA1_Contig357.frz3.gene18"/>
    </source>
</evidence>
<evidence type="ECO:0000313" key="4">
    <source>
        <dbReference type="Proteomes" id="UP000095281"/>
    </source>
</evidence>
<dbReference type="PROSITE" id="PS50041">
    <property type="entry name" value="C_TYPE_LECTIN_2"/>
    <property type="match status" value="1"/>
</dbReference>
<evidence type="ECO:0000259" key="3">
    <source>
        <dbReference type="PROSITE" id="PS50041"/>
    </source>
</evidence>
<dbReference type="InterPro" id="IPR050111">
    <property type="entry name" value="C-type_lectin/snaclec_domain"/>
</dbReference>
<dbReference type="SUPFAM" id="SSF56436">
    <property type="entry name" value="C-type lectin-like"/>
    <property type="match status" value="1"/>
</dbReference>
<dbReference type="InterPro" id="IPR016186">
    <property type="entry name" value="C-type_lectin-like/link_sf"/>
</dbReference>
<dbReference type="InterPro" id="IPR018378">
    <property type="entry name" value="C-type_lectin_CS"/>
</dbReference>
<evidence type="ECO:0000256" key="2">
    <source>
        <dbReference type="SAM" id="SignalP"/>
    </source>
</evidence>
<reference evidence="5" key="1">
    <citation type="submission" date="2016-11" db="UniProtKB">
        <authorList>
            <consortium name="WormBaseParasite"/>
        </authorList>
    </citation>
    <scope>IDENTIFICATION</scope>
</reference>
<feature type="signal peptide" evidence="2">
    <location>
        <begin position="1"/>
        <end position="19"/>
    </location>
</feature>
<dbReference type="InterPro" id="IPR016187">
    <property type="entry name" value="CTDL_fold"/>
</dbReference>
<dbReference type="Proteomes" id="UP000095281">
    <property type="component" value="Unplaced"/>
</dbReference>
<name>A0A1I8BPP5_MELHA</name>
<dbReference type="SMART" id="SM00034">
    <property type="entry name" value="CLECT"/>
    <property type="match status" value="1"/>
</dbReference>
<accession>A0A1I8BPP5</accession>
<feature type="domain" description="C-type lectin" evidence="3">
    <location>
        <begin position="46"/>
        <end position="189"/>
    </location>
</feature>
<feature type="chain" id="PRO_5009316027" evidence="2">
    <location>
        <begin position="20"/>
        <end position="214"/>
    </location>
</feature>
<dbReference type="PANTHER" id="PTHR22803">
    <property type="entry name" value="MANNOSE, PHOSPHOLIPASE, LECTIN RECEPTOR RELATED"/>
    <property type="match status" value="1"/>
</dbReference>
<protein>
    <submittedName>
        <fullName evidence="5">C-type lectin domain-containing protein</fullName>
    </submittedName>
</protein>
<dbReference type="WBParaSite" id="MhA1_Contig357.frz3.gene18">
    <property type="protein sequence ID" value="MhA1_Contig357.frz3.gene18"/>
    <property type="gene ID" value="MhA1_Contig357.frz3.gene18"/>
</dbReference>
<evidence type="ECO:0000256" key="1">
    <source>
        <dbReference type="ARBA" id="ARBA00023157"/>
    </source>
</evidence>
<keyword evidence="2" id="KW-0732">Signal</keyword>
<dbReference type="Gene3D" id="3.10.100.10">
    <property type="entry name" value="Mannose-Binding Protein A, subunit A"/>
    <property type="match status" value="1"/>
</dbReference>
<keyword evidence="4" id="KW-1185">Reference proteome</keyword>
<dbReference type="CDD" id="cd00037">
    <property type="entry name" value="CLECT"/>
    <property type="match status" value="1"/>
</dbReference>
<dbReference type="PROSITE" id="PS00615">
    <property type="entry name" value="C_TYPE_LECTIN_1"/>
    <property type="match status" value="1"/>
</dbReference>
<dbReference type="Pfam" id="PF00059">
    <property type="entry name" value="Lectin_C"/>
    <property type="match status" value="1"/>
</dbReference>
<proteinExistence type="predicted"/>
<keyword evidence="1" id="KW-1015">Disulfide bond</keyword>
<dbReference type="InterPro" id="IPR001304">
    <property type="entry name" value="C-type_lectin-like"/>
</dbReference>
<organism evidence="4 5">
    <name type="scientific">Meloidogyne hapla</name>
    <name type="common">Root-knot nematode worm</name>
    <dbReference type="NCBI Taxonomy" id="6305"/>
    <lineage>
        <taxon>Eukaryota</taxon>
        <taxon>Metazoa</taxon>
        <taxon>Ecdysozoa</taxon>
        <taxon>Nematoda</taxon>
        <taxon>Chromadorea</taxon>
        <taxon>Rhabditida</taxon>
        <taxon>Tylenchina</taxon>
        <taxon>Tylenchomorpha</taxon>
        <taxon>Tylenchoidea</taxon>
        <taxon>Meloidogynidae</taxon>
        <taxon>Meloidogyninae</taxon>
        <taxon>Meloidogyne</taxon>
    </lineage>
</organism>
<sequence length="214" mass="23888">MHLSSILVILPIIFSSILAQQIPNCPAKTYRCDSDWRTRTDDNTGEADAFCRARCAEVVSIHSQEEQDFVTRIAGPILNRCQFTSACRSRAPNPQFDRLLRSFWIGLNRATGTLKTSNSVDNDVYCLWSDRTGCADFGTFPNNSVNANTNSPPWTRGNPNGVNTADSQILEDCTQMVESRRGGWNDIPCYYRIGGVICKRQCNSYCAAQDVNVN</sequence>